<sequence length="216" mass="23605">MSNLNYRVRPLPDRLWLTPEGSRVRSQFGPARASGLAAWRTSTFDALNVELRALRAENVILGLDVSEADLRLGGQMRANARPSSPAVELSFASTVGPLRYRLDRFVSPSRSLGADWLHNLRAIVLTLNSLRSIDRYGVAGSGEQYAGWRQIEAQPHSAAPEDPLDTLFRLSGALPGSEDTLARINNMARRNAHPDRGGSTEDWLAYQAAASALGLL</sequence>
<protein>
    <submittedName>
        <fullName evidence="1">Putative Heat shock protein DnaJ domain protein</fullName>
    </submittedName>
</protein>
<dbReference type="STRING" id="1193518.BN13_80010"/>
<dbReference type="AlphaFoldDB" id="A0A077MBA8"/>
<reference evidence="1 2" key="1">
    <citation type="journal article" date="2013" name="ISME J.">
        <title>A metabolic model for members of the genus Tetrasphaera involved in enhanced biological phosphorus removal.</title>
        <authorList>
            <person name="Kristiansen R."/>
            <person name="Nguyen H.T.T."/>
            <person name="Saunders A.M."/>
            <person name="Nielsen J.L."/>
            <person name="Wimmer R."/>
            <person name="Le V.Q."/>
            <person name="McIlroy S.J."/>
            <person name="Petrovski S."/>
            <person name="Seviour R.J."/>
            <person name="Calteau A."/>
            <person name="Nielsen K.L."/>
            <person name="Nielsen P.H."/>
        </authorList>
    </citation>
    <scope>NUCLEOTIDE SEQUENCE [LARGE SCALE GENOMIC DNA]</scope>
    <source>
        <strain evidence="1 2">Ben 74</strain>
    </source>
</reference>
<evidence type="ECO:0000313" key="2">
    <source>
        <dbReference type="Proteomes" id="UP000035720"/>
    </source>
</evidence>
<evidence type="ECO:0000313" key="1">
    <source>
        <dbReference type="EMBL" id="CCI54641.1"/>
    </source>
</evidence>
<keyword evidence="2" id="KW-1185">Reference proteome</keyword>
<gene>
    <name evidence="1" type="ORF">BN13_80010</name>
</gene>
<name>A0A077MBA8_9MICO</name>
<dbReference type="Proteomes" id="UP000035720">
    <property type="component" value="Unassembled WGS sequence"/>
</dbReference>
<proteinExistence type="predicted"/>
<keyword evidence="1" id="KW-0346">Stress response</keyword>
<accession>A0A077MBA8</accession>
<dbReference type="EMBL" id="CAJC01000194">
    <property type="protein sequence ID" value="CCI54641.1"/>
    <property type="molecule type" value="Genomic_DNA"/>
</dbReference>
<comment type="caution">
    <text evidence="1">The sequence shown here is derived from an EMBL/GenBank/DDBJ whole genome shotgun (WGS) entry which is preliminary data.</text>
</comment>
<organism evidence="1 2">
    <name type="scientific">Nostocoides jenkinsii Ben 74</name>
    <dbReference type="NCBI Taxonomy" id="1193518"/>
    <lineage>
        <taxon>Bacteria</taxon>
        <taxon>Bacillati</taxon>
        <taxon>Actinomycetota</taxon>
        <taxon>Actinomycetes</taxon>
        <taxon>Micrococcales</taxon>
        <taxon>Intrasporangiaceae</taxon>
        <taxon>Nostocoides</taxon>
    </lineage>
</organism>